<organism evidence="9 10">
    <name type="scientific">Andreesenia angusta</name>
    <dbReference type="NCBI Taxonomy" id="39480"/>
    <lineage>
        <taxon>Bacteria</taxon>
        <taxon>Bacillati</taxon>
        <taxon>Bacillota</taxon>
        <taxon>Tissierellia</taxon>
        <taxon>Tissierellales</taxon>
        <taxon>Gottschalkiaceae</taxon>
        <taxon>Andreesenia</taxon>
    </lineage>
</organism>
<comment type="similarity">
    <text evidence="1 7">Belongs to the glutamate synthase family.</text>
</comment>
<evidence type="ECO:0000256" key="7">
    <source>
        <dbReference type="PIRNR" id="PIRNR006429"/>
    </source>
</evidence>
<dbReference type="CDD" id="cd00730">
    <property type="entry name" value="rubredoxin"/>
    <property type="match status" value="1"/>
</dbReference>
<keyword evidence="2" id="KW-0813">Transport</keyword>
<dbReference type="EC" id="1.4.1.13" evidence="9"/>
<evidence type="ECO:0000256" key="3">
    <source>
        <dbReference type="ARBA" id="ARBA00022723"/>
    </source>
</evidence>
<evidence type="ECO:0000256" key="2">
    <source>
        <dbReference type="ARBA" id="ARBA00022448"/>
    </source>
</evidence>
<dbReference type="STRING" id="39480.EUAN_01170"/>
<evidence type="ECO:0000256" key="5">
    <source>
        <dbReference type="ARBA" id="ARBA00023002"/>
    </source>
</evidence>
<dbReference type="RefSeq" id="WP_071060606.1">
    <property type="nucleotide sequence ID" value="NZ_MKIE01000001.1"/>
</dbReference>
<dbReference type="CDD" id="cd02808">
    <property type="entry name" value="GltS_FMN"/>
    <property type="match status" value="1"/>
</dbReference>
<dbReference type="PIRSF" id="PIRSF006429">
    <property type="entry name" value="GOGAT_lg_2"/>
    <property type="match status" value="1"/>
</dbReference>
<keyword evidence="10" id="KW-1185">Reference proteome</keyword>
<dbReference type="Gene3D" id="2.20.28.10">
    <property type="match status" value="1"/>
</dbReference>
<comment type="caution">
    <text evidence="9">The sequence shown here is derived from an EMBL/GenBank/DDBJ whole genome shotgun (WGS) entry which is preliminary data.</text>
</comment>
<dbReference type="InterPro" id="IPR024188">
    <property type="entry name" value="GltB"/>
</dbReference>
<evidence type="ECO:0000313" key="9">
    <source>
        <dbReference type="EMBL" id="OHW63253.1"/>
    </source>
</evidence>
<dbReference type="PANTHER" id="PTHR43819">
    <property type="entry name" value="ARCHAEAL-TYPE GLUTAMATE SYNTHASE [NADPH]"/>
    <property type="match status" value="1"/>
</dbReference>
<dbReference type="PROSITE" id="PS00202">
    <property type="entry name" value="RUBREDOXIN"/>
    <property type="match status" value="1"/>
</dbReference>
<gene>
    <name evidence="9" type="primary">gltA</name>
    <name evidence="9" type="ORF">EUAN_01170</name>
</gene>
<dbReference type="GO" id="GO:0005506">
    <property type="term" value="F:iron ion binding"/>
    <property type="evidence" value="ECO:0007669"/>
    <property type="project" value="InterPro"/>
</dbReference>
<keyword evidence="5 9" id="KW-0560">Oxidoreductase</keyword>
<accession>A0A1S1V9G4</accession>
<dbReference type="InterPro" id="IPR018527">
    <property type="entry name" value="Rubredoxin_Fe_BS"/>
</dbReference>
<evidence type="ECO:0000256" key="4">
    <source>
        <dbReference type="ARBA" id="ARBA00022982"/>
    </source>
</evidence>
<dbReference type="PIRSF" id="PIRSF500061">
    <property type="entry name" value="GOGAT_lg2_archl"/>
    <property type="match status" value="1"/>
</dbReference>
<dbReference type="InterPro" id="IPR024934">
    <property type="entry name" value="Rubredoxin-like_dom"/>
</dbReference>
<keyword evidence="6" id="KW-0408">Iron</keyword>
<reference evidence="9 10" key="1">
    <citation type="submission" date="2016-09" db="EMBL/GenBank/DDBJ databases">
        <title>Genome sequence of Eubacterium angustum.</title>
        <authorList>
            <person name="Poehlein A."/>
            <person name="Daniel R."/>
        </authorList>
    </citation>
    <scope>NUCLEOTIDE SEQUENCE [LARGE SCALE GENOMIC DNA]</scope>
    <source>
        <strain evidence="9 10">DSM 1989</strain>
    </source>
</reference>
<sequence>MSLYKCSVCGYKYDESEEEKLWKELKSDWRCPVCGSPKEKFKRVEGELEYSSEKARGHDSVEEHMDIIHRMASTGEMVIEPMRTRLPVVSWEEILVKGAQLGKFPLDEDAEVSTKTVIGKNAVKPMVLETPIIVTHMSFGALSKELKISLAKGSARNGGAIGSGEGGILAEEMDSAHKYIFEYVPNRYSVSDENLKNADAIEIKVGQGTKPGMGGLLPGEKVTVEIAKVRGKKKGEDIVSPSRFKDVNSPEDLKALIEELRRRSGGRPIGVKIAAGNVEKDLEFILKASPDFVTIDGRGGGTAASHKIVKDATSVPTIYALSRARKYLDEAGSDVQLIITGGLRISSDFAKAIAMGADAVAIGTAAMMAAGCQQYRVCNSGNCPTGCTTHDKELRKNIVVDKSAERVYNFIKLSTEELKIFSRICGYQDVHELKIEDLCTVSSEISSHTDIEHA</sequence>
<evidence type="ECO:0000259" key="8">
    <source>
        <dbReference type="PROSITE" id="PS50903"/>
    </source>
</evidence>
<dbReference type="PANTHER" id="PTHR43819:SF1">
    <property type="entry name" value="ARCHAEAL-TYPE GLUTAMATE SYNTHASE [NADPH]"/>
    <property type="match status" value="1"/>
</dbReference>
<dbReference type="InterPro" id="IPR013785">
    <property type="entry name" value="Aldolase_TIM"/>
</dbReference>
<dbReference type="AlphaFoldDB" id="A0A1S1V9G4"/>
<dbReference type="InterPro" id="IPR024935">
    <property type="entry name" value="Rubredoxin_dom"/>
</dbReference>
<dbReference type="GO" id="GO:0004355">
    <property type="term" value="F:glutamate synthase (NADPH) activity"/>
    <property type="evidence" value="ECO:0007669"/>
    <property type="project" value="UniProtKB-EC"/>
</dbReference>
<feature type="domain" description="Rubredoxin-like" evidence="8">
    <location>
        <begin position="1"/>
        <end position="44"/>
    </location>
</feature>
<evidence type="ECO:0000256" key="1">
    <source>
        <dbReference type="ARBA" id="ARBA00009716"/>
    </source>
</evidence>
<protein>
    <submittedName>
        <fullName evidence="9">Glutamate synthase [NADPH] large chain</fullName>
        <ecNumber evidence="9">1.4.1.13</ecNumber>
    </submittedName>
</protein>
<dbReference type="OrthoDB" id="9758182at2"/>
<name>A0A1S1V9G4_9FIRM</name>
<dbReference type="SUPFAM" id="SSF51395">
    <property type="entry name" value="FMN-linked oxidoreductases"/>
    <property type="match status" value="1"/>
</dbReference>
<dbReference type="Gene3D" id="3.20.20.70">
    <property type="entry name" value="Aldolase class I"/>
    <property type="match status" value="1"/>
</dbReference>
<evidence type="ECO:0000313" key="10">
    <source>
        <dbReference type="Proteomes" id="UP000180254"/>
    </source>
</evidence>
<dbReference type="Proteomes" id="UP000180254">
    <property type="component" value="Unassembled WGS sequence"/>
</dbReference>
<dbReference type="PROSITE" id="PS50903">
    <property type="entry name" value="RUBREDOXIN_LIKE"/>
    <property type="match status" value="1"/>
</dbReference>
<evidence type="ECO:0000256" key="6">
    <source>
        <dbReference type="ARBA" id="ARBA00023004"/>
    </source>
</evidence>
<dbReference type="SUPFAM" id="SSF57802">
    <property type="entry name" value="Rubredoxin-like"/>
    <property type="match status" value="1"/>
</dbReference>
<dbReference type="GO" id="GO:0006537">
    <property type="term" value="P:glutamate biosynthetic process"/>
    <property type="evidence" value="ECO:0007669"/>
    <property type="project" value="InterPro"/>
</dbReference>
<keyword evidence="3" id="KW-0479">Metal-binding</keyword>
<dbReference type="EMBL" id="MKIE01000001">
    <property type="protein sequence ID" value="OHW63253.1"/>
    <property type="molecule type" value="Genomic_DNA"/>
</dbReference>
<dbReference type="Pfam" id="PF00301">
    <property type="entry name" value="Rubredoxin"/>
    <property type="match status" value="1"/>
</dbReference>
<dbReference type="Pfam" id="PF01645">
    <property type="entry name" value="Glu_synthase"/>
    <property type="match status" value="1"/>
</dbReference>
<dbReference type="InterPro" id="IPR043578">
    <property type="entry name" value="GltB_archl_type"/>
</dbReference>
<proteinExistence type="inferred from homology"/>
<keyword evidence="4" id="KW-0249">Electron transport</keyword>
<dbReference type="InterPro" id="IPR002932">
    <property type="entry name" value="Glu_synthdom"/>
</dbReference>